<dbReference type="EMBL" id="VSRR010004158">
    <property type="protein sequence ID" value="MPC38745.1"/>
    <property type="molecule type" value="Genomic_DNA"/>
</dbReference>
<dbReference type="AlphaFoldDB" id="A0A5B7EZ72"/>
<name>A0A5B7EZ72_PORTR</name>
<comment type="caution">
    <text evidence="1">The sequence shown here is derived from an EMBL/GenBank/DDBJ whole genome shotgun (WGS) entry which is preliminary data.</text>
</comment>
<sequence>MEAHLQARTQQQKKPHEERIATARASVSLAFELKRCSAHGGATRLIVITVLIAGRDNHYPCSRFIHFNS</sequence>
<proteinExistence type="predicted"/>
<protein>
    <submittedName>
        <fullName evidence="1">Uncharacterized protein</fullName>
    </submittedName>
</protein>
<accession>A0A5B7EZ72</accession>
<evidence type="ECO:0000313" key="2">
    <source>
        <dbReference type="Proteomes" id="UP000324222"/>
    </source>
</evidence>
<organism evidence="1 2">
    <name type="scientific">Portunus trituberculatus</name>
    <name type="common">Swimming crab</name>
    <name type="synonym">Neptunus trituberculatus</name>
    <dbReference type="NCBI Taxonomy" id="210409"/>
    <lineage>
        <taxon>Eukaryota</taxon>
        <taxon>Metazoa</taxon>
        <taxon>Ecdysozoa</taxon>
        <taxon>Arthropoda</taxon>
        <taxon>Crustacea</taxon>
        <taxon>Multicrustacea</taxon>
        <taxon>Malacostraca</taxon>
        <taxon>Eumalacostraca</taxon>
        <taxon>Eucarida</taxon>
        <taxon>Decapoda</taxon>
        <taxon>Pleocyemata</taxon>
        <taxon>Brachyura</taxon>
        <taxon>Eubrachyura</taxon>
        <taxon>Portunoidea</taxon>
        <taxon>Portunidae</taxon>
        <taxon>Portuninae</taxon>
        <taxon>Portunus</taxon>
    </lineage>
</organism>
<dbReference type="Proteomes" id="UP000324222">
    <property type="component" value="Unassembled WGS sequence"/>
</dbReference>
<evidence type="ECO:0000313" key="1">
    <source>
        <dbReference type="EMBL" id="MPC38745.1"/>
    </source>
</evidence>
<gene>
    <name evidence="1" type="ORF">E2C01_032258</name>
</gene>
<keyword evidence="2" id="KW-1185">Reference proteome</keyword>
<reference evidence="1 2" key="1">
    <citation type="submission" date="2019-05" db="EMBL/GenBank/DDBJ databases">
        <title>Another draft genome of Portunus trituberculatus and its Hox gene families provides insights of decapod evolution.</title>
        <authorList>
            <person name="Jeong J.-H."/>
            <person name="Song I."/>
            <person name="Kim S."/>
            <person name="Choi T."/>
            <person name="Kim D."/>
            <person name="Ryu S."/>
            <person name="Kim W."/>
        </authorList>
    </citation>
    <scope>NUCLEOTIDE SEQUENCE [LARGE SCALE GENOMIC DNA]</scope>
    <source>
        <tissue evidence="1">Muscle</tissue>
    </source>
</reference>